<gene>
    <name evidence="2" type="ORF">EV356DRAFT_565264</name>
</gene>
<keyword evidence="3" id="KW-1185">Reference proteome</keyword>
<proteinExistence type="predicted"/>
<accession>A0A6A6HFE5</accession>
<reference evidence="2" key="1">
    <citation type="journal article" date="2020" name="Stud. Mycol.">
        <title>101 Dothideomycetes genomes: a test case for predicting lifestyles and emergence of pathogens.</title>
        <authorList>
            <person name="Haridas S."/>
            <person name="Albert R."/>
            <person name="Binder M."/>
            <person name="Bloem J."/>
            <person name="Labutti K."/>
            <person name="Salamov A."/>
            <person name="Andreopoulos B."/>
            <person name="Baker S."/>
            <person name="Barry K."/>
            <person name="Bills G."/>
            <person name="Bluhm B."/>
            <person name="Cannon C."/>
            <person name="Castanera R."/>
            <person name="Culley D."/>
            <person name="Daum C."/>
            <person name="Ezra D."/>
            <person name="Gonzalez J."/>
            <person name="Henrissat B."/>
            <person name="Kuo A."/>
            <person name="Liang C."/>
            <person name="Lipzen A."/>
            <person name="Lutzoni F."/>
            <person name="Magnuson J."/>
            <person name="Mondo S."/>
            <person name="Nolan M."/>
            <person name="Ohm R."/>
            <person name="Pangilinan J."/>
            <person name="Park H.-J."/>
            <person name="Ramirez L."/>
            <person name="Alfaro M."/>
            <person name="Sun H."/>
            <person name="Tritt A."/>
            <person name="Yoshinaga Y."/>
            <person name="Zwiers L.-H."/>
            <person name="Turgeon B."/>
            <person name="Goodwin S."/>
            <person name="Spatafora J."/>
            <person name="Crous P."/>
            <person name="Grigoriev I."/>
        </authorList>
    </citation>
    <scope>NUCLEOTIDE SEQUENCE</scope>
    <source>
        <strain evidence="2">Tuck. ex Michener</strain>
    </source>
</reference>
<name>A0A6A6HFE5_VIRVR</name>
<protein>
    <submittedName>
        <fullName evidence="2">Uncharacterized protein</fullName>
    </submittedName>
</protein>
<feature type="chain" id="PRO_5025509571" evidence="1">
    <location>
        <begin position="24"/>
        <end position="179"/>
    </location>
</feature>
<evidence type="ECO:0000256" key="1">
    <source>
        <dbReference type="SAM" id="SignalP"/>
    </source>
</evidence>
<dbReference type="Proteomes" id="UP000800092">
    <property type="component" value="Unassembled WGS sequence"/>
</dbReference>
<evidence type="ECO:0000313" key="2">
    <source>
        <dbReference type="EMBL" id="KAF2236795.1"/>
    </source>
</evidence>
<evidence type="ECO:0000313" key="3">
    <source>
        <dbReference type="Proteomes" id="UP000800092"/>
    </source>
</evidence>
<sequence length="179" mass="18990">MVKMHLISVLLLCLFSTPISSRAAPSHPPPSPSPPFTSTPAFTASLYLDARSNPVHLPNAGSLITEVITNGTVSGPLINATIQGGFAHPTIFVDQSEKGNVTVQAPVIDMYGKTEDGEDWYLHAEGSGATTGQVARIVFDVSGKKYAPLRDGFILAKITPNKQVTEVVVEGFLFSNPNA</sequence>
<dbReference type="Gene3D" id="2.40.160.20">
    <property type="match status" value="1"/>
</dbReference>
<dbReference type="OrthoDB" id="5419179at2759"/>
<organism evidence="2 3">
    <name type="scientific">Viridothelium virens</name>
    <name type="common">Speckled blister lichen</name>
    <name type="synonym">Trypethelium virens</name>
    <dbReference type="NCBI Taxonomy" id="1048519"/>
    <lineage>
        <taxon>Eukaryota</taxon>
        <taxon>Fungi</taxon>
        <taxon>Dikarya</taxon>
        <taxon>Ascomycota</taxon>
        <taxon>Pezizomycotina</taxon>
        <taxon>Dothideomycetes</taxon>
        <taxon>Dothideomycetes incertae sedis</taxon>
        <taxon>Trypetheliales</taxon>
        <taxon>Trypetheliaceae</taxon>
        <taxon>Viridothelium</taxon>
    </lineage>
</organism>
<keyword evidence="1" id="KW-0732">Signal</keyword>
<dbReference type="EMBL" id="ML991783">
    <property type="protein sequence ID" value="KAF2236795.1"/>
    <property type="molecule type" value="Genomic_DNA"/>
</dbReference>
<feature type="signal peptide" evidence="1">
    <location>
        <begin position="1"/>
        <end position="23"/>
    </location>
</feature>
<dbReference type="AlphaFoldDB" id="A0A6A6HFE5"/>